<name>A0ABR8J392_9NOST</name>
<dbReference type="PROSITE" id="PS51782">
    <property type="entry name" value="LYSM"/>
    <property type="match status" value="2"/>
</dbReference>
<dbReference type="EMBL" id="JACJTQ010000012">
    <property type="protein sequence ID" value="MBD2692088.1"/>
    <property type="molecule type" value="Genomic_DNA"/>
</dbReference>
<accession>A0ABR8J392</accession>
<reference evidence="2 3" key="1">
    <citation type="journal article" date="2020" name="ISME J.">
        <title>Comparative genomics reveals insights into cyanobacterial evolution and habitat adaptation.</title>
        <authorList>
            <person name="Chen M.Y."/>
            <person name="Teng W.K."/>
            <person name="Zhao L."/>
            <person name="Hu C.X."/>
            <person name="Zhou Y.K."/>
            <person name="Han B.P."/>
            <person name="Song L.R."/>
            <person name="Shu W.S."/>
        </authorList>
    </citation>
    <scope>NUCLEOTIDE SEQUENCE [LARGE SCALE GENOMIC DNA]</scope>
    <source>
        <strain evidence="2 3">FACHB-362</strain>
    </source>
</reference>
<dbReference type="Pfam" id="PF01476">
    <property type="entry name" value="LysM"/>
    <property type="match status" value="2"/>
</dbReference>
<dbReference type="PANTHER" id="PTHR34700">
    <property type="entry name" value="POTASSIUM BINDING PROTEIN KBP"/>
    <property type="match status" value="1"/>
</dbReference>
<evidence type="ECO:0000313" key="2">
    <source>
        <dbReference type="EMBL" id="MBD2692088.1"/>
    </source>
</evidence>
<dbReference type="InterPro" id="IPR052196">
    <property type="entry name" value="Bact_Kbp"/>
</dbReference>
<feature type="domain" description="LysM" evidence="1">
    <location>
        <begin position="129"/>
        <end position="181"/>
    </location>
</feature>
<organism evidence="2 3">
    <name type="scientific">Anabaena catenula FACHB-362</name>
    <dbReference type="NCBI Taxonomy" id="2692877"/>
    <lineage>
        <taxon>Bacteria</taxon>
        <taxon>Bacillati</taxon>
        <taxon>Cyanobacteriota</taxon>
        <taxon>Cyanophyceae</taxon>
        <taxon>Nostocales</taxon>
        <taxon>Nostocaceae</taxon>
        <taxon>Anabaena</taxon>
    </lineage>
</organism>
<dbReference type="Gene3D" id="3.10.350.10">
    <property type="entry name" value="LysM domain"/>
    <property type="match status" value="2"/>
</dbReference>
<protein>
    <submittedName>
        <fullName evidence="2">LysM peptidoglycan-binding domain-containing protein</fullName>
    </submittedName>
</protein>
<dbReference type="PANTHER" id="PTHR34700:SF4">
    <property type="entry name" value="PHAGE-LIKE ELEMENT PBSX PROTEIN XKDP"/>
    <property type="match status" value="1"/>
</dbReference>
<proteinExistence type="predicted"/>
<dbReference type="SMART" id="SM00257">
    <property type="entry name" value="LysM"/>
    <property type="match status" value="2"/>
</dbReference>
<evidence type="ECO:0000313" key="3">
    <source>
        <dbReference type="Proteomes" id="UP000660381"/>
    </source>
</evidence>
<evidence type="ECO:0000259" key="1">
    <source>
        <dbReference type="PROSITE" id="PS51782"/>
    </source>
</evidence>
<dbReference type="CDD" id="cd00118">
    <property type="entry name" value="LysM"/>
    <property type="match status" value="2"/>
</dbReference>
<dbReference type="SUPFAM" id="SSF54106">
    <property type="entry name" value="LysM domain"/>
    <property type="match status" value="2"/>
</dbReference>
<dbReference type="InterPro" id="IPR036779">
    <property type="entry name" value="LysM_dom_sf"/>
</dbReference>
<sequence length="371" mass="41129">MLSLLTKKLVPGKISNISAIGLIIFSSFTTSFLLPELSDVVLQKSDSVAQAQQSNETRYTVQAGDFLSNIAERFYRDGSEASWRRIYQANRSAIGPDPTQLRAGMVLVIPGINQAPSTPISNPGSSQGTRYTIQAGDFLSNIAERFYRDGSEASWRRIYEANRSAIGPDPTQLKAGMVLVIPGINQSQPVTVSPRGSFQDMLLALGRRETGQQNPPYNIENPLGFIGKYQFGEALLIDLGYYTANTYYGQPGVAKNYWLGQWTRKNEVGSKQDFLNNKKNVQEKAISEAMSLKWSRLNGELQQRGSSTRDFIGRRQRGIVITSSGLLAAAHLRGPRAAAEMLLFDRDNRDENGTSIFTYLNEFGGFRTPFD</sequence>
<feature type="domain" description="LysM" evidence="1">
    <location>
        <begin position="57"/>
        <end position="109"/>
    </location>
</feature>
<dbReference type="Proteomes" id="UP000660381">
    <property type="component" value="Unassembled WGS sequence"/>
</dbReference>
<dbReference type="InterPro" id="IPR018392">
    <property type="entry name" value="LysM"/>
</dbReference>
<keyword evidence="3" id="KW-1185">Reference proteome</keyword>
<gene>
    <name evidence="2" type="ORF">H6G68_10020</name>
</gene>
<comment type="caution">
    <text evidence="2">The sequence shown here is derived from an EMBL/GenBank/DDBJ whole genome shotgun (WGS) entry which is preliminary data.</text>
</comment>